<comment type="caution">
    <text evidence="2">The sequence shown here is derived from an EMBL/GenBank/DDBJ whole genome shotgun (WGS) entry which is preliminary data.</text>
</comment>
<gene>
    <name evidence="2" type="ORF">QTO34_001239</name>
</gene>
<dbReference type="AlphaFoldDB" id="A0AA40LNP8"/>
<feature type="region of interest" description="Disordered" evidence="1">
    <location>
        <begin position="1"/>
        <end position="32"/>
    </location>
</feature>
<accession>A0AA40LNP8</accession>
<reference evidence="2" key="1">
    <citation type="submission" date="2023-06" db="EMBL/GenBank/DDBJ databases">
        <title>Reference genome for the Northern bat (Eptesicus nilssonii), a most northern bat species.</title>
        <authorList>
            <person name="Laine V.N."/>
            <person name="Pulliainen A.T."/>
            <person name="Lilley T.M."/>
        </authorList>
    </citation>
    <scope>NUCLEOTIDE SEQUENCE</scope>
    <source>
        <strain evidence="2">BLF_Eptnil</strain>
        <tissue evidence="2">Kidney</tissue>
    </source>
</reference>
<sequence length="214" mass="23993">MSPKEEDTSAQEAAGDCEDRATSSPAARPNVQPQRVLELSPCYTSTRLGLRCLCSLVRAPEAFVSIQLEKVGLRDMMLNAFLLRKQTMADSMNLDEIEKTKREVIVEYCQKFNQHMSHYALRGQIMAYCNSLRALLEDFPTIRDTVFMVGQPQERRGGGIPRRAARMTSVQKAKERINTLRMSTCGGGKERVEVDEGIEGINGDGKNLSYILNK</sequence>
<evidence type="ECO:0000256" key="1">
    <source>
        <dbReference type="SAM" id="MobiDB-lite"/>
    </source>
</evidence>
<organism evidence="2 3">
    <name type="scientific">Cnephaeus nilssonii</name>
    <name type="common">Northern bat</name>
    <name type="synonym">Eptesicus nilssonii</name>
    <dbReference type="NCBI Taxonomy" id="3371016"/>
    <lineage>
        <taxon>Eukaryota</taxon>
        <taxon>Metazoa</taxon>
        <taxon>Chordata</taxon>
        <taxon>Craniata</taxon>
        <taxon>Vertebrata</taxon>
        <taxon>Euteleostomi</taxon>
        <taxon>Mammalia</taxon>
        <taxon>Eutheria</taxon>
        <taxon>Laurasiatheria</taxon>
        <taxon>Chiroptera</taxon>
        <taxon>Yangochiroptera</taxon>
        <taxon>Vespertilionidae</taxon>
        <taxon>Cnephaeus</taxon>
    </lineage>
</organism>
<name>A0AA40LNP8_CNENI</name>
<evidence type="ECO:0000313" key="2">
    <source>
        <dbReference type="EMBL" id="KAK1338129.1"/>
    </source>
</evidence>
<keyword evidence="3" id="KW-1185">Reference proteome</keyword>
<dbReference type="PANTHER" id="PTHR33331">
    <property type="entry name" value="COILED-COIL DOMAIN-CONTAINING PROTEIN 162"/>
    <property type="match status" value="1"/>
</dbReference>
<dbReference type="Proteomes" id="UP001177744">
    <property type="component" value="Unassembled WGS sequence"/>
</dbReference>
<evidence type="ECO:0000313" key="3">
    <source>
        <dbReference type="Proteomes" id="UP001177744"/>
    </source>
</evidence>
<proteinExistence type="predicted"/>
<dbReference type="EMBL" id="JAULJE010000010">
    <property type="protein sequence ID" value="KAK1338129.1"/>
    <property type="molecule type" value="Genomic_DNA"/>
</dbReference>
<dbReference type="InterPro" id="IPR040401">
    <property type="entry name" value="CCDC162"/>
</dbReference>
<protein>
    <submittedName>
        <fullName evidence="2">Uncharacterized protein</fullName>
    </submittedName>
</protein>
<dbReference type="PANTHER" id="PTHR33331:SF13">
    <property type="entry name" value="COILED-COIL DOMAIN CONTAINING 162"/>
    <property type="match status" value="1"/>
</dbReference>